<dbReference type="Proteomes" id="UP001479436">
    <property type="component" value="Unassembled WGS sequence"/>
</dbReference>
<evidence type="ECO:0000313" key="2">
    <source>
        <dbReference type="EMBL" id="KAK9766399.1"/>
    </source>
</evidence>
<feature type="region of interest" description="Disordered" evidence="1">
    <location>
        <begin position="402"/>
        <end position="421"/>
    </location>
</feature>
<accession>A0ABR2WY17</accession>
<reference evidence="2 3" key="1">
    <citation type="submission" date="2023-04" db="EMBL/GenBank/DDBJ databases">
        <title>Genome of Basidiobolus ranarum AG-B5.</title>
        <authorList>
            <person name="Stajich J.E."/>
            <person name="Carter-House D."/>
            <person name="Gryganskyi A."/>
        </authorList>
    </citation>
    <scope>NUCLEOTIDE SEQUENCE [LARGE SCALE GENOMIC DNA]</scope>
    <source>
        <strain evidence="2 3">AG-B5</strain>
    </source>
</reference>
<dbReference type="EMBL" id="JASJQH010000158">
    <property type="protein sequence ID" value="KAK9766399.1"/>
    <property type="molecule type" value="Genomic_DNA"/>
</dbReference>
<sequence length="421" mass="47496">MILEGAGVPLDDMSSESLCYEHSHPSDPSYISPVECLLSSKETTKYSGEFDKDRSAMRLASFKCTESPAACKKAEATFQIAFDILSNVIEFKRPVDVRASYVNYCRDMQWCRSSLLGYAGPARSIKLKGTDGKRRLYPQALVKQMNLSEVPKFNGVDIQATFNSEARFWFQVDSTPIKRGQYDFLSVILHELIHGLGFTTQWNNYSKLGLTPRPNFKSSRNGGTKFVGFTENAFDQYLVEIPTMRNLTEISDKMSKKLSQQHEATSKSGIFRKFQDTAESQFPKDLLKAVTQPKTIAFLPKNANGPKDLIFLETSIRRFTQGSSLCHLDYRSNLNSPDFVMKYKSGPGSIQAKLNQVKLGKYSPLGPKLIDILETLGYTINPNPKPLSEILPNWRAVTNTAQGYQHDQESDDNSSDQFFLW</sequence>
<proteinExistence type="predicted"/>
<evidence type="ECO:0008006" key="4">
    <source>
        <dbReference type="Google" id="ProtNLM"/>
    </source>
</evidence>
<organism evidence="2 3">
    <name type="scientific">Basidiobolus ranarum</name>
    <dbReference type="NCBI Taxonomy" id="34480"/>
    <lineage>
        <taxon>Eukaryota</taxon>
        <taxon>Fungi</taxon>
        <taxon>Fungi incertae sedis</taxon>
        <taxon>Zoopagomycota</taxon>
        <taxon>Entomophthoromycotina</taxon>
        <taxon>Basidiobolomycetes</taxon>
        <taxon>Basidiobolales</taxon>
        <taxon>Basidiobolaceae</taxon>
        <taxon>Basidiobolus</taxon>
    </lineage>
</organism>
<name>A0ABR2WY17_9FUNG</name>
<gene>
    <name evidence="2" type="ORF">K7432_004538</name>
</gene>
<evidence type="ECO:0000313" key="3">
    <source>
        <dbReference type="Proteomes" id="UP001479436"/>
    </source>
</evidence>
<evidence type="ECO:0000256" key="1">
    <source>
        <dbReference type="SAM" id="MobiDB-lite"/>
    </source>
</evidence>
<comment type="caution">
    <text evidence="2">The sequence shown here is derived from an EMBL/GenBank/DDBJ whole genome shotgun (WGS) entry which is preliminary data.</text>
</comment>
<keyword evidence="3" id="KW-1185">Reference proteome</keyword>
<protein>
    <recommendedName>
        <fullName evidence="4">Sequence orphan</fullName>
    </recommendedName>
</protein>